<dbReference type="SUPFAM" id="SSF53335">
    <property type="entry name" value="S-adenosyl-L-methionine-dependent methyltransferases"/>
    <property type="match status" value="1"/>
</dbReference>
<dbReference type="SUPFAM" id="SSF52540">
    <property type="entry name" value="P-loop containing nucleoside triphosphate hydrolases"/>
    <property type="match status" value="2"/>
</dbReference>
<geneLocation type="plasmid" evidence="5 6">
    <name>p1Ch9693</name>
</geneLocation>
<dbReference type="Gene3D" id="3.40.50.300">
    <property type="entry name" value="P-loop containing nucleotide triphosphate hydrolases"/>
    <property type="match status" value="2"/>
</dbReference>
<evidence type="ECO:0000259" key="3">
    <source>
        <dbReference type="PROSITE" id="PS51192"/>
    </source>
</evidence>
<dbReference type="PROSITE" id="PS00092">
    <property type="entry name" value="N6_MTASE"/>
    <property type="match status" value="1"/>
</dbReference>
<dbReference type="InterPro" id="IPR027417">
    <property type="entry name" value="P-loop_NTPase"/>
</dbReference>
<evidence type="ECO:0000259" key="4">
    <source>
        <dbReference type="PROSITE" id="PS51194"/>
    </source>
</evidence>
<keyword evidence="1" id="KW-0680">Restriction system</keyword>
<dbReference type="Gene3D" id="3.40.50.150">
    <property type="entry name" value="Vaccinia Virus protein VP39"/>
    <property type="match status" value="1"/>
</dbReference>
<organism evidence="5 6">
    <name type="scientific">Clostridium haemolyticum NCTC 9693</name>
    <dbReference type="NCBI Taxonomy" id="1443114"/>
    <lineage>
        <taxon>Bacteria</taxon>
        <taxon>Bacillati</taxon>
        <taxon>Bacillota</taxon>
        <taxon>Clostridia</taxon>
        <taxon>Eubacteriales</taxon>
        <taxon>Clostridiaceae</taxon>
        <taxon>Clostridium</taxon>
    </lineage>
</organism>
<dbReference type="PROSITE" id="PS51192">
    <property type="entry name" value="HELICASE_ATP_BIND_1"/>
    <property type="match status" value="1"/>
</dbReference>
<dbReference type="PANTHER" id="PTHR45766">
    <property type="entry name" value="DNA ANNEALING HELICASE AND ENDONUCLEASE ZRANB3 FAMILY MEMBER"/>
    <property type="match status" value="1"/>
</dbReference>
<comment type="caution">
    <text evidence="5">The sequence shown here is derived from an EMBL/GenBank/DDBJ whole genome shotgun (WGS) entry which is preliminary data.</text>
</comment>
<dbReference type="InterPro" id="IPR002052">
    <property type="entry name" value="DNA_methylase_N6_adenine_CS"/>
</dbReference>
<feature type="domain" description="Helicase ATP-binding" evidence="3">
    <location>
        <begin position="446"/>
        <end position="608"/>
    </location>
</feature>
<dbReference type="InterPro" id="IPR003356">
    <property type="entry name" value="DNA_methylase_A-5"/>
</dbReference>
<evidence type="ECO:0000256" key="1">
    <source>
        <dbReference type="ARBA" id="ARBA00022747"/>
    </source>
</evidence>
<dbReference type="InterPro" id="IPR014001">
    <property type="entry name" value="Helicase_ATP-bd"/>
</dbReference>
<gene>
    <name evidence="5" type="ORF">Z960_p0021</name>
</gene>
<dbReference type="Proteomes" id="UP000027937">
    <property type="component" value="Plasmid p1Ch9693"/>
</dbReference>
<dbReference type="Pfam" id="PF02384">
    <property type="entry name" value="N6_Mtase"/>
    <property type="match status" value="1"/>
</dbReference>
<evidence type="ECO:0000313" key="5">
    <source>
        <dbReference type="EMBL" id="KEI14024.1"/>
    </source>
</evidence>
<dbReference type="SMART" id="SM00487">
    <property type="entry name" value="DEXDc"/>
    <property type="match status" value="1"/>
</dbReference>
<dbReference type="EMBL" id="JENX01000125">
    <property type="protein sequence ID" value="KEI14024.1"/>
    <property type="molecule type" value="Genomic_DNA"/>
</dbReference>
<dbReference type="SMART" id="SM00490">
    <property type="entry name" value="HELICc"/>
    <property type="match status" value="1"/>
</dbReference>
<keyword evidence="5" id="KW-0547">Nucleotide-binding</keyword>
<dbReference type="PANTHER" id="PTHR45766:SF6">
    <property type="entry name" value="SWI_SNF-RELATED MATRIX-ASSOCIATED ACTIN-DEPENDENT REGULATOR OF CHROMATIN SUBFAMILY A-LIKE PROTEIN 1"/>
    <property type="match status" value="1"/>
</dbReference>
<dbReference type="Pfam" id="PF00271">
    <property type="entry name" value="Helicase_C"/>
    <property type="match status" value="1"/>
</dbReference>
<dbReference type="Pfam" id="PF04851">
    <property type="entry name" value="ResIII"/>
    <property type="match status" value="1"/>
</dbReference>
<dbReference type="InterPro" id="IPR001650">
    <property type="entry name" value="Helicase_C-like"/>
</dbReference>
<sequence>MYNSYTGDGGLHGLNFKDFNNFYSFTKAKQEVENAQFFTPPELAQYLVNILKPSKHDLILDLTCGHGSFFNFLPNEFNVYGNELDMKAYKVAKYLYPNTILTQGDMREYSPHIKFDFVIGNPPFNLDLHYNDRNVLSQMVYIQKSLGLLKTGGILALIVPNSFLNDDFSNKSDIEYMDTNFNFICQIGLNNKEFEYLGVNNFATKIIIFQKKSEYLQDKKYNLEMLNKIDPDIVYQKYLLPTYQEKEKLKNKIFLENANLNSEDLDKEFQDKVKKLLFDIKRTKSISNKYAECKLYLDKYYNQKQPDSMDYKEWQKIRITKEKVIKYFKNVLSKQHIREINKVELVKWNYGLKLKGYSEKTKLYVRSLKNNFISFDDMIINSNYPFEDKKYYKLYIKKKKEYEKQSKSFENMQEDKNIKIWLDELVIKDYTKKIDIRLNDVQKNIVNKMLQKKYGYIQAEQGSGKTLMSICYALHRKQFTNIKNVFVVAPSIAINGTWITTLQDYKIPYIVLNKFTDIKNIKKGDFVLVTFNLLIKLQKRIKKYLKQINKNYVLVVDEADSICRIDSKRTKATLGTFKKARYIELLSGTMTRNNITEAYTQFNLLYGSSINFLTRNEYILEEDEKTKELHERQNEYYLKPFPEYKKGHKLFMQSFNPQKVTVFGVGQNTQNIYNSEILKELINKTIITKTFEEVVGKKIYEIIQHTVKFNDSERELYYKAINEFYSMKYLFTSTGNPRKDRMMEIIQQITLLLNICQHPQTYREYNHLETPNKYKKVIELLNKWNDEQVSIGCRSLKEINCYTLLIKKNFPNRRLFIITGSIPMERRREIIKELKNYKNGILLCTQQSLSSSISIDYINKVIITALSWNFSSLSQFFFRFIRYTSTKHKEIHFITYQNSLESNLLGLIMAKENLTMFMKNKDVTDDELYEKFGVDFNLIDMLLSKERDSEGHTHIVNWGNQEIN</sequence>
<dbReference type="PRINTS" id="PR00507">
    <property type="entry name" value="N12N6MTFRASE"/>
</dbReference>
<feature type="domain" description="Helicase C-terminal" evidence="4">
    <location>
        <begin position="776"/>
        <end position="929"/>
    </location>
</feature>
<evidence type="ECO:0000256" key="2">
    <source>
        <dbReference type="ARBA" id="ARBA00022801"/>
    </source>
</evidence>
<accession>A0ABR4TAR5</accession>
<evidence type="ECO:0000313" key="6">
    <source>
        <dbReference type="Proteomes" id="UP000027937"/>
    </source>
</evidence>
<proteinExistence type="predicted"/>
<keyword evidence="2" id="KW-0378">Hydrolase</keyword>
<protein>
    <submittedName>
        <fullName evidence="5">Helicase</fullName>
    </submittedName>
</protein>
<name>A0ABR4TAR5_CLOHA</name>
<dbReference type="InterPro" id="IPR029063">
    <property type="entry name" value="SAM-dependent_MTases_sf"/>
</dbReference>
<keyword evidence="5" id="KW-0347">Helicase</keyword>
<dbReference type="PROSITE" id="PS51194">
    <property type="entry name" value="HELICASE_CTER"/>
    <property type="match status" value="1"/>
</dbReference>
<keyword evidence="5" id="KW-0614">Plasmid</keyword>
<reference evidence="6" key="1">
    <citation type="journal article" date="2014" name="PLoS ONE">
        <title>Plasmidome interchange between Clostridium botulinum, Clostridium novyi and Clostridium haemolyticum converts strains of independent lineages into distinctly different pathogens.</title>
        <authorList>
            <person name="Skarin H."/>
            <person name="Segerman B."/>
        </authorList>
    </citation>
    <scope>NUCLEOTIDE SEQUENCE [LARGE SCALE GENOMIC DNA]</scope>
    <source>
        <strain evidence="6">NCTC 9693</strain>
    </source>
</reference>
<dbReference type="CDD" id="cd02440">
    <property type="entry name" value="AdoMet_MTases"/>
    <property type="match status" value="1"/>
</dbReference>
<dbReference type="InterPro" id="IPR006935">
    <property type="entry name" value="Helicase/UvrB_N"/>
</dbReference>
<keyword evidence="6" id="KW-1185">Reference proteome</keyword>
<dbReference type="RefSeq" id="WP_242845795.1">
    <property type="nucleotide sequence ID" value="NZ_CM003349.1"/>
</dbReference>
<keyword evidence="5" id="KW-0067">ATP-binding</keyword>
<dbReference type="GO" id="GO:0004386">
    <property type="term" value="F:helicase activity"/>
    <property type="evidence" value="ECO:0007669"/>
    <property type="project" value="UniProtKB-KW"/>
</dbReference>